<keyword evidence="11" id="KW-1185">Reference proteome</keyword>
<dbReference type="GO" id="GO:0005509">
    <property type="term" value="F:calcium ion binding"/>
    <property type="evidence" value="ECO:0007669"/>
    <property type="project" value="UniProtKB-UniRule"/>
</dbReference>
<proteinExistence type="predicted"/>
<dbReference type="CDD" id="cd11304">
    <property type="entry name" value="Cadherin_repeat"/>
    <property type="match status" value="1"/>
</dbReference>
<dbReference type="AlphaFoldDB" id="A0A4W5M0J1"/>
<evidence type="ECO:0000256" key="3">
    <source>
        <dbReference type="ARBA" id="ARBA00022737"/>
    </source>
</evidence>
<dbReference type="STRING" id="62062.ENSHHUP00000031842"/>
<dbReference type="PANTHER" id="PTHR24028">
    <property type="entry name" value="CADHERIN-87A"/>
    <property type="match status" value="1"/>
</dbReference>
<keyword evidence="6" id="KW-0472">Membrane</keyword>
<evidence type="ECO:0000256" key="4">
    <source>
        <dbReference type="ARBA" id="ARBA00022837"/>
    </source>
</evidence>
<reference evidence="10" key="2">
    <citation type="submission" date="2025-08" db="UniProtKB">
        <authorList>
            <consortium name="Ensembl"/>
        </authorList>
    </citation>
    <scope>IDENTIFICATION</scope>
</reference>
<keyword evidence="7" id="KW-0325">Glycoprotein</keyword>
<evidence type="ECO:0000256" key="8">
    <source>
        <dbReference type="PROSITE-ProRule" id="PRU00043"/>
    </source>
</evidence>
<dbReference type="GO" id="GO:0005886">
    <property type="term" value="C:plasma membrane"/>
    <property type="evidence" value="ECO:0007669"/>
    <property type="project" value="InterPro"/>
</dbReference>
<name>A0A4W5M0J1_9TELE</name>
<dbReference type="GeneTree" id="ENSGT00940000164020"/>
<accession>A0A4W5M0J1</accession>
<reference evidence="10" key="3">
    <citation type="submission" date="2025-09" db="UniProtKB">
        <authorList>
            <consortium name="Ensembl"/>
        </authorList>
    </citation>
    <scope>IDENTIFICATION</scope>
</reference>
<reference evidence="11" key="1">
    <citation type="submission" date="2018-06" db="EMBL/GenBank/DDBJ databases">
        <title>Genome assembly of Danube salmon.</title>
        <authorList>
            <person name="Macqueen D.J."/>
            <person name="Gundappa M.K."/>
        </authorList>
    </citation>
    <scope>NUCLEOTIDE SEQUENCE [LARGE SCALE GENOMIC DNA]</scope>
</reference>
<evidence type="ECO:0000256" key="6">
    <source>
        <dbReference type="ARBA" id="ARBA00023136"/>
    </source>
</evidence>
<dbReference type="GO" id="GO:0009653">
    <property type="term" value="P:anatomical structure morphogenesis"/>
    <property type="evidence" value="ECO:0007669"/>
    <property type="project" value="UniProtKB-ARBA"/>
</dbReference>
<evidence type="ECO:0000256" key="1">
    <source>
        <dbReference type="ARBA" id="ARBA00004167"/>
    </source>
</evidence>
<dbReference type="PANTHER" id="PTHR24028:SF328">
    <property type="entry name" value="CADHERIN-3"/>
    <property type="match status" value="1"/>
</dbReference>
<dbReference type="PROSITE" id="PS50268">
    <property type="entry name" value="CADHERIN_2"/>
    <property type="match status" value="1"/>
</dbReference>
<dbReference type="PRINTS" id="PR00205">
    <property type="entry name" value="CADHERIN"/>
</dbReference>
<sequence length="104" mass="11547">KGSYLLEVKSVDGWESARPGKHGQPNSDTAYVRVFISDVNDNKPVFAQTVYEVDVDEDADVGFAILTVSANDEDEGTWWRGRKYFPVILTLLGLSKCVRGYEGS</sequence>
<dbReference type="PROSITE" id="PS00232">
    <property type="entry name" value="CADHERIN_1"/>
    <property type="match status" value="1"/>
</dbReference>
<dbReference type="Gene3D" id="2.60.40.60">
    <property type="entry name" value="Cadherins"/>
    <property type="match status" value="2"/>
</dbReference>
<evidence type="ECO:0000256" key="5">
    <source>
        <dbReference type="ARBA" id="ARBA00022989"/>
    </source>
</evidence>
<evidence type="ECO:0000313" key="11">
    <source>
        <dbReference type="Proteomes" id="UP000314982"/>
    </source>
</evidence>
<evidence type="ECO:0000259" key="9">
    <source>
        <dbReference type="PROSITE" id="PS50268"/>
    </source>
</evidence>
<protein>
    <recommendedName>
        <fullName evidence="9">Cadherin domain-containing protein</fullName>
    </recommendedName>
</protein>
<dbReference type="InterPro" id="IPR015919">
    <property type="entry name" value="Cadherin-like_sf"/>
</dbReference>
<dbReference type="InterPro" id="IPR020894">
    <property type="entry name" value="Cadherin_CS"/>
</dbReference>
<keyword evidence="5" id="KW-1133">Transmembrane helix</keyword>
<evidence type="ECO:0000313" key="10">
    <source>
        <dbReference type="Ensembl" id="ENSHHUP00000031842.1"/>
    </source>
</evidence>
<keyword evidence="4 8" id="KW-0106">Calcium</keyword>
<evidence type="ECO:0000256" key="7">
    <source>
        <dbReference type="ARBA" id="ARBA00023180"/>
    </source>
</evidence>
<dbReference type="InterPro" id="IPR002126">
    <property type="entry name" value="Cadherin-like_dom"/>
</dbReference>
<dbReference type="Proteomes" id="UP000314982">
    <property type="component" value="Unassembled WGS sequence"/>
</dbReference>
<dbReference type="InterPro" id="IPR050174">
    <property type="entry name" value="Protocadherin/Cadherin-CA"/>
</dbReference>
<comment type="subcellular location">
    <subcellularLocation>
        <location evidence="1">Membrane</location>
        <topology evidence="1">Single-pass membrane protein</topology>
    </subcellularLocation>
</comment>
<keyword evidence="3" id="KW-0677">Repeat</keyword>
<evidence type="ECO:0000256" key="2">
    <source>
        <dbReference type="ARBA" id="ARBA00022692"/>
    </source>
</evidence>
<keyword evidence="2" id="KW-0812">Transmembrane</keyword>
<dbReference type="GO" id="GO:0007156">
    <property type="term" value="P:homophilic cell adhesion via plasma membrane adhesion molecules"/>
    <property type="evidence" value="ECO:0007669"/>
    <property type="project" value="InterPro"/>
</dbReference>
<dbReference type="Ensembl" id="ENSHHUT00000033147.1">
    <property type="protein sequence ID" value="ENSHHUP00000031842.1"/>
    <property type="gene ID" value="ENSHHUG00000020211.1"/>
</dbReference>
<dbReference type="SUPFAM" id="SSF49313">
    <property type="entry name" value="Cadherin-like"/>
    <property type="match status" value="1"/>
</dbReference>
<organism evidence="10 11">
    <name type="scientific">Hucho hucho</name>
    <name type="common">huchen</name>
    <dbReference type="NCBI Taxonomy" id="62062"/>
    <lineage>
        <taxon>Eukaryota</taxon>
        <taxon>Metazoa</taxon>
        <taxon>Chordata</taxon>
        <taxon>Craniata</taxon>
        <taxon>Vertebrata</taxon>
        <taxon>Euteleostomi</taxon>
        <taxon>Actinopterygii</taxon>
        <taxon>Neopterygii</taxon>
        <taxon>Teleostei</taxon>
        <taxon>Protacanthopterygii</taxon>
        <taxon>Salmoniformes</taxon>
        <taxon>Salmonidae</taxon>
        <taxon>Salmoninae</taxon>
        <taxon>Hucho</taxon>
    </lineage>
</organism>
<feature type="domain" description="Cadherin" evidence="9">
    <location>
        <begin position="4"/>
        <end position="46"/>
    </location>
</feature>